<dbReference type="Proteomes" id="UP000298127">
    <property type="component" value="Unassembled WGS sequence"/>
</dbReference>
<gene>
    <name evidence="6" type="ORF">E4M00_00985</name>
</gene>
<evidence type="ECO:0000256" key="2">
    <source>
        <dbReference type="ARBA" id="ARBA00022676"/>
    </source>
</evidence>
<keyword evidence="2" id="KW-0328">Glycosyltransferase</keyword>
<accession>A0A4Y9R932</accession>
<name>A0A4Y9R932_9MICO</name>
<comment type="caution">
    <text evidence="6">The sequence shown here is derived from an EMBL/GenBank/DDBJ whole genome shotgun (WGS) entry which is preliminary data.</text>
</comment>
<sequence length="375" mass="39842">MSGLAPLRVVVIAPLRFPIRRPHAGGLESAVWNEVDQLRARGHDVTLIAAEGSDWLDERSEFTIPAMTWPGAARPTDDSYPPSYAARSVPALDRALDRIATTAGDYDVISNHCLHGLPLERAGDLGVPMISTLHTPVDDALVASHAAARGRRSEFLAVSEHTRLQWADAGIESTVLANAVDPLAWPLGPGGPDLVWFGRIVPEKAPHLAIEVAQRLGRGLVIAGRIGDELYADRAVLPHVGGAIRYVGQLSPVELAHLVGRSAALIATPVWEEPFGLVAPEALMTGTPVVSFAMGGVSEIAAGSVGMVTVPPGDVAALAKRVEHMIVRASREPGFRPAIRSSAEARFSLPSRISALERRFRSMLDASESASEQAA</sequence>
<protein>
    <recommendedName>
        <fullName evidence="1">D-inositol 3-phosphate glycosyltransferase</fullName>
    </recommendedName>
</protein>
<dbReference type="RefSeq" id="WP_135118711.1">
    <property type="nucleotide sequence ID" value="NZ_SPQZ01000001.1"/>
</dbReference>
<proteinExistence type="predicted"/>
<reference evidence="6 7" key="1">
    <citation type="journal article" date="2018" name="J. Microbiol.">
        <title>Leifsonia flava sp. nov., a novel actinobacterium isolated from the rhizosphere of Aquilegia viridiflora.</title>
        <authorList>
            <person name="Cai Y."/>
            <person name="Tao W.Z."/>
            <person name="Ma Y.J."/>
            <person name="Cheng J."/>
            <person name="Zhang M.Y."/>
            <person name="Zhang Y.X."/>
        </authorList>
    </citation>
    <scope>NUCLEOTIDE SEQUENCE [LARGE SCALE GENOMIC DNA]</scope>
    <source>
        <strain evidence="6 7">SYP-B2174</strain>
    </source>
</reference>
<dbReference type="SUPFAM" id="SSF53756">
    <property type="entry name" value="UDP-Glycosyltransferase/glycogen phosphorylase"/>
    <property type="match status" value="1"/>
</dbReference>
<keyword evidence="7" id="KW-1185">Reference proteome</keyword>
<dbReference type="InterPro" id="IPR001296">
    <property type="entry name" value="Glyco_trans_1"/>
</dbReference>
<feature type="domain" description="Glycosyltransferase subfamily 4-like N-terminal" evidence="5">
    <location>
        <begin position="25"/>
        <end position="182"/>
    </location>
</feature>
<organism evidence="6 7">
    <name type="scientific">Orlajensenia leifsoniae</name>
    <dbReference type="NCBI Taxonomy" id="2561933"/>
    <lineage>
        <taxon>Bacteria</taxon>
        <taxon>Bacillati</taxon>
        <taxon>Actinomycetota</taxon>
        <taxon>Actinomycetes</taxon>
        <taxon>Micrococcales</taxon>
        <taxon>Microbacteriaceae</taxon>
        <taxon>Orlajensenia</taxon>
    </lineage>
</organism>
<dbReference type="Pfam" id="PF00534">
    <property type="entry name" value="Glycos_transf_1"/>
    <property type="match status" value="1"/>
</dbReference>
<dbReference type="InterPro" id="IPR028098">
    <property type="entry name" value="Glyco_trans_4-like_N"/>
</dbReference>
<evidence type="ECO:0000259" key="5">
    <source>
        <dbReference type="Pfam" id="PF13439"/>
    </source>
</evidence>
<dbReference type="Pfam" id="PF13439">
    <property type="entry name" value="Glyco_transf_4"/>
    <property type="match status" value="1"/>
</dbReference>
<dbReference type="GO" id="GO:1901137">
    <property type="term" value="P:carbohydrate derivative biosynthetic process"/>
    <property type="evidence" value="ECO:0007669"/>
    <property type="project" value="UniProtKB-ARBA"/>
</dbReference>
<dbReference type="GO" id="GO:0016757">
    <property type="term" value="F:glycosyltransferase activity"/>
    <property type="evidence" value="ECO:0007669"/>
    <property type="project" value="UniProtKB-KW"/>
</dbReference>
<dbReference type="Gene3D" id="3.40.50.2000">
    <property type="entry name" value="Glycogen Phosphorylase B"/>
    <property type="match status" value="2"/>
</dbReference>
<keyword evidence="3 6" id="KW-0808">Transferase</keyword>
<evidence type="ECO:0000259" key="4">
    <source>
        <dbReference type="Pfam" id="PF00534"/>
    </source>
</evidence>
<dbReference type="PANTHER" id="PTHR45947:SF3">
    <property type="entry name" value="SULFOQUINOVOSYL TRANSFERASE SQD2"/>
    <property type="match status" value="1"/>
</dbReference>
<dbReference type="InterPro" id="IPR050194">
    <property type="entry name" value="Glycosyltransferase_grp1"/>
</dbReference>
<feature type="domain" description="Glycosyl transferase family 1" evidence="4">
    <location>
        <begin position="192"/>
        <end position="326"/>
    </location>
</feature>
<evidence type="ECO:0000256" key="3">
    <source>
        <dbReference type="ARBA" id="ARBA00022679"/>
    </source>
</evidence>
<evidence type="ECO:0000313" key="6">
    <source>
        <dbReference type="EMBL" id="TFV99815.1"/>
    </source>
</evidence>
<evidence type="ECO:0000256" key="1">
    <source>
        <dbReference type="ARBA" id="ARBA00021292"/>
    </source>
</evidence>
<evidence type="ECO:0000313" key="7">
    <source>
        <dbReference type="Proteomes" id="UP000298127"/>
    </source>
</evidence>
<dbReference type="PANTHER" id="PTHR45947">
    <property type="entry name" value="SULFOQUINOVOSYL TRANSFERASE SQD2"/>
    <property type="match status" value="1"/>
</dbReference>
<dbReference type="AlphaFoldDB" id="A0A4Y9R932"/>
<dbReference type="EMBL" id="SPQZ01000001">
    <property type="protein sequence ID" value="TFV99815.1"/>
    <property type="molecule type" value="Genomic_DNA"/>
</dbReference>